<evidence type="ECO:0000313" key="2">
    <source>
        <dbReference type="WBParaSite" id="ES5_v2.g16748.t1"/>
    </source>
</evidence>
<accession>A0AC34FHA6</accession>
<protein>
    <submittedName>
        <fullName evidence="2">F-box domain-containing protein</fullName>
    </submittedName>
</protein>
<organism evidence="1 2">
    <name type="scientific">Panagrolaimus sp. ES5</name>
    <dbReference type="NCBI Taxonomy" id="591445"/>
    <lineage>
        <taxon>Eukaryota</taxon>
        <taxon>Metazoa</taxon>
        <taxon>Ecdysozoa</taxon>
        <taxon>Nematoda</taxon>
        <taxon>Chromadorea</taxon>
        <taxon>Rhabditida</taxon>
        <taxon>Tylenchina</taxon>
        <taxon>Panagrolaimomorpha</taxon>
        <taxon>Panagrolaimoidea</taxon>
        <taxon>Panagrolaimidae</taxon>
        <taxon>Panagrolaimus</taxon>
    </lineage>
</organism>
<reference evidence="2" key="1">
    <citation type="submission" date="2022-11" db="UniProtKB">
        <authorList>
            <consortium name="WormBaseParasite"/>
        </authorList>
    </citation>
    <scope>IDENTIFICATION</scope>
</reference>
<name>A0AC34FHA6_9BILA</name>
<proteinExistence type="predicted"/>
<sequence length="274" mass="31211">MLTFNTENMVRQKFDFPAPIMDYIFKNVQPQHLIKLYQTCKFFYHKYRRNIILNLEIVADREAEVWDPIKSVIRHSNPSLDKLNDFWITDSLVCRVIRTSGVIPLFSDYTVKKLDFSSFLLFKEFEILTYAGTIEELKIGSVYYGSGRFASVEDIIAQVPGATSIDISDIILTPTTCASLASLNHKAKISNVFLRNVSAFQHFNIKHFLSFLLTNAAVVCNVRLEFKLLYGDGDLIHAINELIKTAEAYFNDVISGGLKLSDLEKSKLLSSLKC</sequence>
<evidence type="ECO:0000313" key="1">
    <source>
        <dbReference type="Proteomes" id="UP000887579"/>
    </source>
</evidence>
<dbReference type="WBParaSite" id="ES5_v2.g16748.t1">
    <property type="protein sequence ID" value="ES5_v2.g16748.t1"/>
    <property type="gene ID" value="ES5_v2.g16748"/>
</dbReference>
<dbReference type="Proteomes" id="UP000887579">
    <property type="component" value="Unplaced"/>
</dbReference>